<dbReference type="Pfam" id="PF01590">
    <property type="entry name" value="GAF"/>
    <property type="match status" value="1"/>
</dbReference>
<dbReference type="GO" id="GO:0033745">
    <property type="term" value="F:L-methionine-(R)-S-oxide reductase activity"/>
    <property type="evidence" value="ECO:0007669"/>
    <property type="project" value="TreeGrafter"/>
</dbReference>
<dbReference type="GO" id="GO:0005829">
    <property type="term" value="C:cytosol"/>
    <property type="evidence" value="ECO:0007669"/>
    <property type="project" value="TreeGrafter"/>
</dbReference>
<dbReference type="Gene3D" id="3.30.450.40">
    <property type="match status" value="1"/>
</dbReference>
<feature type="domain" description="GAF" evidence="2">
    <location>
        <begin position="38"/>
        <end position="148"/>
    </location>
</feature>
<sequence length="161" mass="17820">MSFSFEPRSDEEFLSYIASYLQNDDRLVSNLANLSALIYQYLDNISWCGFYLLDGNELYLGPFQGKVACTKIKIGKGVCGTSYQRGETIVVDDVNTFPGHIACDSASRSEIVVPIEGFGVLDIDSTSFSRFGGREKALLEEVMNLLSKKLNCSNASQNEEV</sequence>
<evidence type="ECO:0000259" key="2">
    <source>
        <dbReference type="Pfam" id="PF01590"/>
    </source>
</evidence>
<protein>
    <submittedName>
        <fullName evidence="3">GAF domain-containing protein</fullName>
    </submittedName>
</protein>
<dbReference type="InterPro" id="IPR029016">
    <property type="entry name" value="GAF-like_dom_sf"/>
</dbReference>
<dbReference type="PANTHER" id="PTHR21021">
    <property type="entry name" value="GAF/PUTATIVE CYTOSKELETAL PROTEIN"/>
    <property type="match status" value="1"/>
</dbReference>
<comment type="similarity">
    <text evidence="1">Belongs to the free Met sulfoxide reductase family.</text>
</comment>
<dbReference type="PROSITE" id="PS01320">
    <property type="entry name" value="UPF0067"/>
    <property type="match status" value="1"/>
</dbReference>
<dbReference type="RefSeq" id="WP_154426827.1">
    <property type="nucleotide sequence ID" value="NZ_VUNN01000032.1"/>
</dbReference>
<dbReference type="InterPro" id="IPR051330">
    <property type="entry name" value="Phosphatase_reg/MetRdx"/>
</dbReference>
<dbReference type="PANTHER" id="PTHR21021:SF15">
    <property type="entry name" value="FREE METHIONINE-R-SULFOXIDE REDUCTASE"/>
    <property type="match status" value="1"/>
</dbReference>
<evidence type="ECO:0000313" key="3">
    <source>
        <dbReference type="EMBL" id="MSU07241.1"/>
    </source>
</evidence>
<proteinExistence type="inferred from homology"/>
<organism evidence="3 4">
    <name type="scientific">Bullifex porci</name>
    <dbReference type="NCBI Taxonomy" id="2606638"/>
    <lineage>
        <taxon>Bacteria</taxon>
        <taxon>Pseudomonadati</taxon>
        <taxon>Spirochaetota</taxon>
        <taxon>Spirochaetia</taxon>
        <taxon>Spirochaetales</taxon>
        <taxon>Spirochaetaceae</taxon>
        <taxon>Bullifex</taxon>
    </lineage>
</organism>
<accession>A0A7X2PE31</accession>
<dbReference type="FunFam" id="3.30.450.40:FF:000008">
    <property type="entry name" value="GAF domain-containing proteins"/>
    <property type="match status" value="1"/>
</dbReference>
<evidence type="ECO:0000313" key="4">
    <source>
        <dbReference type="Proteomes" id="UP000460549"/>
    </source>
</evidence>
<dbReference type="SUPFAM" id="SSF55781">
    <property type="entry name" value="GAF domain-like"/>
    <property type="match status" value="1"/>
</dbReference>
<dbReference type="AlphaFoldDB" id="A0A7X2PE31"/>
<comment type="caution">
    <text evidence="3">The sequence shown here is derived from an EMBL/GenBank/DDBJ whole genome shotgun (WGS) entry which is preliminary data.</text>
</comment>
<name>A0A7X2PE31_9SPIO</name>
<dbReference type="InterPro" id="IPR000614">
    <property type="entry name" value="FRMsr_CS"/>
</dbReference>
<dbReference type="Proteomes" id="UP000460549">
    <property type="component" value="Unassembled WGS sequence"/>
</dbReference>
<keyword evidence="4" id="KW-1185">Reference proteome</keyword>
<dbReference type="InterPro" id="IPR003018">
    <property type="entry name" value="GAF"/>
</dbReference>
<reference evidence="3 4" key="1">
    <citation type="submission" date="2019-08" db="EMBL/GenBank/DDBJ databases">
        <title>In-depth cultivation of the pig gut microbiome towards novel bacterial diversity and tailored functional studies.</title>
        <authorList>
            <person name="Wylensek D."/>
            <person name="Hitch T.C.A."/>
            <person name="Clavel T."/>
        </authorList>
    </citation>
    <scope>NUCLEOTIDE SEQUENCE [LARGE SCALE GENOMIC DNA]</scope>
    <source>
        <strain evidence="3 4">NM-380-WT-3C1</strain>
    </source>
</reference>
<gene>
    <name evidence="3" type="ORF">FYJ80_10775</name>
</gene>
<dbReference type="EMBL" id="VUNN01000032">
    <property type="protein sequence ID" value="MSU07241.1"/>
    <property type="molecule type" value="Genomic_DNA"/>
</dbReference>
<evidence type="ECO:0000256" key="1">
    <source>
        <dbReference type="ARBA" id="ARBA00038454"/>
    </source>
</evidence>